<evidence type="ECO:0000259" key="9">
    <source>
        <dbReference type="SMART" id="SM00656"/>
    </source>
</evidence>
<dbReference type="EMBL" id="AUSU01006156">
    <property type="protein sequence ID" value="EPS62426.1"/>
    <property type="molecule type" value="Genomic_DNA"/>
</dbReference>
<gene>
    <name evidence="10" type="ORF">M569_12361</name>
</gene>
<comment type="pathway">
    <text evidence="2 8">Glycan metabolism; pectin degradation; 2-dehydro-3-deoxy-D-gluconate from pectin: step 2/5.</text>
</comment>
<accession>S8CDA3</accession>
<evidence type="ECO:0000256" key="7">
    <source>
        <dbReference type="ARBA" id="ARBA00023239"/>
    </source>
</evidence>
<dbReference type="InterPro" id="IPR045032">
    <property type="entry name" value="PEL"/>
</dbReference>
<comment type="similarity">
    <text evidence="8">Belongs to the polysaccharide lyase 1 family.</text>
</comment>
<evidence type="ECO:0000313" key="10">
    <source>
        <dbReference type="EMBL" id="EPS62426.1"/>
    </source>
</evidence>
<dbReference type="Pfam" id="PF00544">
    <property type="entry name" value="Pectate_lyase_4"/>
    <property type="match status" value="1"/>
</dbReference>
<comment type="cofactor">
    <cofactor evidence="8">
        <name>Ca(2+)</name>
        <dbReference type="ChEBI" id="CHEBI:29108"/>
    </cofactor>
    <text evidence="8">Binds 1 Ca(2+) ion. Required for its activity.</text>
</comment>
<dbReference type="InterPro" id="IPR018082">
    <property type="entry name" value="AmbAllergen"/>
</dbReference>
<dbReference type="Gene3D" id="2.160.20.10">
    <property type="entry name" value="Single-stranded right-handed beta-helix, Pectin lyase-like"/>
    <property type="match status" value="1"/>
</dbReference>
<evidence type="ECO:0000256" key="1">
    <source>
        <dbReference type="ARBA" id="ARBA00000695"/>
    </source>
</evidence>
<protein>
    <recommendedName>
        <fullName evidence="3 8">Pectate lyase</fullName>
        <ecNumber evidence="3 8">4.2.2.2</ecNumber>
    </recommendedName>
</protein>
<evidence type="ECO:0000256" key="8">
    <source>
        <dbReference type="RuleBase" id="RU361123"/>
    </source>
</evidence>
<dbReference type="PANTHER" id="PTHR31683:SF69">
    <property type="entry name" value="PECTATE LYASE 7-RELATED"/>
    <property type="match status" value="1"/>
</dbReference>
<dbReference type="GO" id="GO:0045490">
    <property type="term" value="P:pectin catabolic process"/>
    <property type="evidence" value="ECO:0007669"/>
    <property type="project" value="UniProtKB-UniPathway"/>
</dbReference>
<dbReference type="GO" id="GO:0046872">
    <property type="term" value="F:metal ion binding"/>
    <property type="evidence" value="ECO:0007669"/>
    <property type="project" value="UniProtKB-KW"/>
</dbReference>
<keyword evidence="7 8" id="KW-0456">Lyase</keyword>
<evidence type="ECO:0000256" key="2">
    <source>
        <dbReference type="ARBA" id="ARBA00005220"/>
    </source>
</evidence>
<keyword evidence="5" id="KW-0732">Signal</keyword>
<dbReference type="GO" id="GO:0030570">
    <property type="term" value="F:pectate lyase activity"/>
    <property type="evidence" value="ECO:0007669"/>
    <property type="project" value="UniProtKB-EC"/>
</dbReference>
<dbReference type="InterPro" id="IPR002022">
    <property type="entry name" value="Pec_lyase"/>
</dbReference>
<keyword evidence="6 8" id="KW-0106">Calcium</keyword>
<dbReference type="EC" id="4.2.2.2" evidence="3 8"/>
<keyword evidence="11" id="KW-1185">Reference proteome</keyword>
<evidence type="ECO:0000256" key="4">
    <source>
        <dbReference type="ARBA" id="ARBA00022723"/>
    </source>
</evidence>
<dbReference type="Proteomes" id="UP000015453">
    <property type="component" value="Unassembled WGS sequence"/>
</dbReference>
<evidence type="ECO:0000256" key="3">
    <source>
        <dbReference type="ARBA" id="ARBA00012272"/>
    </source>
</evidence>
<dbReference type="UniPathway" id="UPA00545">
    <property type="reaction ID" value="UER00824"/>
</dbReference>
<proteinExistence type="inferred from homology"/>
<sequence>YWEQRGNQARRDAVLAFDSNPYQVSNDRFFFFSYYLNENRSVMELDLKRSRRSLKEDGGCTATNPIDRCWRCRDDWSDNRQRLADCAIGFGRKTTGGKGGRIYTVNDSSDGDLVNPKEGTLRHAVIQSEPLWIVFSSDMTIRLSEELIMTSNKTIDGRGRRITIAGGAGITLQYVSNVILHNLRIHDIKPGSGGTIRDSPTHFGFRTPSDGDAISMFGATNIWIDHVSAARCSDGLIDAIQASTAITISNCHFAQHNDVMLLGASDKSSEDQILQVTLAFNHFGTGLIQRMPRIRWGFVHIVNNDYTKWEMYAIGGSQHPTILSQGNRFHAPDNAAAKEVTKREYSPESVWKNWNWKSQGDSFSNGAFFVESGDKNFNYVSDSVGAKSGKEVGELTEFAGPLACFAGKAC</sequence>
<keyword evidence="4 8" id="KW-0479">Metal-binding</keyword>
<comment type="caution">
    <text evidence="10">The sequence shown here is derived from an EMBL/GenBank/DDBJ whole genome shotgun (WGS) entry which is preliminary data.</text>
</comment>
<evidence type="ECO:0000256" key="5">
    <source>
        <dbReference type="ARBA" id="ARBA00022729"/>
    </source>
</evidence>
<name>S8CDA3_9LAMI</name>
<feature type="domain" description="Pectate lyase" evidence="9">
    <location>
        <begin position="138"/>
        <end position="335"/>
    </location>
</feature>
<feature type="non-terminal residue" evidence="10">
    <location>
        <position position="1"/>
    </location>
</feature>
<dbReference type="SUPFAM" id="SSF51126">
    <property type="entry name" value="Pectin lyase-like"/>
    <property type="match status" value="1"/>
</dbReference>
<dbReference type="InterPro" id="IPR012334">
    <property type="entry name" value="Pectin_lyas_fold"/>
</dbReference>
<dbReference type="PANTHER" id="PTHR31683">
    <property type="entry name" value="PECTATE LYASE 18-RELATED"/>
    <property type="match status" value="1"/>
</dbReference>
<dbReference type="OrthoDB" id="1637350at2759"/>
<dbReference type="InterPro" id="IPR011050">
    <property type="entry name" value="Pectin_lyase_fold/virulence"/>
</dbReference>
<organism evidence="10 11">
    <name type="scientific">Genlisea aurea</name>
    <dbReference type="NCBI Taxonomy" id="192259"/>
    <lineage>
        <taxon>Eukaryota</taxon>
        <taxon>Viridiplantae</taxon>
        <taxon>Streptophyta</taxon>
        <taxon>Embryophyta</taxon>
        <taxon>Tracheophyta</taxon>
        <taxon>Spermatophyta</taxon>
        <taxon>Magnoliopsida</taxon>
        <taxon>eudicotyledons</taxon>
        <taxon>Gunneridae</taxon>
        <taxon>Pentapetalae</taxon>
        <taxon>asterids</taxon>
        <taxon>lamiids</taxon>
        <taxon>Lamiales</taxon>
        <taxon>Lentibulariaceae</taxon>
        <taxon>Genlisea</taxon>
    </lineage>
</organism>
<evidence type="ECO:0000313" key="11">
    <source>
        <dbReference type="Proteomes" id="UP000015453"/>
    </source>
</evidence>
<comment type="catalytic activity">
    <reaction evidence="1 8">
        <text>Eliminative cleavage of (1-&gt;4)-alpha-D-galacturonan to give oligosaccharides with 4-deoxy-alpha-D-galact-4-enuronosyl groups at their non-reducing ends.</text>
        <dbReference type="EC" id="4.2.2.2"/>
    </reaction>
</comment>
<reference evidence="10 11" key="1">
    <citation type="journal article" date="2013" name="BMC Genomics">
        <title>The miniature genome of a carnivorous plant Genlisea aurea contains a low number of genes and short non-coding sequences.</title>
        <authorList>
            <person name="Leushkin E.V."/>
            <person name="Sutormin R.A."/>
            <person name="Nabieva E.R."/>
            <person name="Penin A.A."/>
            <person name="Kondrashov A.S."/>
            <person name="Logacheva M.D."/>
        </authorList>
    </citation>
    <scope>NUCLEOTIDE SEQUENCE [LARGE SCALE GENOMIC DNA]</scope>
</reference>
<evidence type="ECO:0000256" key="6">
    <source>
        <dbReference type="ARBA" id="ARBA00022837"/>
    </source>
</evidence>
<dbReference type="AlphaFoldDB" id="S8CDA3"/>
<dbReference type="PRINTS" id="PR00807">
    <property type="entry name" value="AMBALLERGEN"/>
</dbReference>
<dbReference type="SMART" id="SM00656">
    <property type="entry name" value="Amb_all"/>
    <property type="match status" value="1"/>
</dbReference>